<accession>A0A7Y4DQP5</accession>
<proteinExistence type="predicted"/>
<dbReference type="EMBL" id="VTXW01000003">
    <property type="protein sequence ID" value="NOH32591.1"/>
    <property type="molecule type" value="Genomic_DNA"/>
</dbReference>
<name>A0A7Y4DQP5_9VIBR</name>
<evidence type="ECO:0000313" key="2">
    <source>
        <dbReference type="Proteomes" id="UP000525336"/>
    </source>
</evidence>
<dbReference type="Proteomes" id="UP000525336">
    <property type="component" value="Unassembled WGS sequence"/>
</dbReference>
<protein>
    <submittedName>
        <fullName evidence="1">Uncharacterized protein</fullName>
    </submittedName>
</protein>
<evidence type="ECO:0000313" key="1">
    <source>
        <dbReference type="EMBL" id="NOH32591.1"/>
    </source>
</evidence>
<gene>
    <name evidence="1" type="ORF">F0245_04240</name>
</gene>
<sequence length="80" mass="9647">MVRCQSWSFELELAKREKHWLLFFAFLSLKEQPTLVNKKSSTKLKRAREACYAKASVRHVVTWRSQRLVPDTESVRYWLF</sequence>
<dbReference type="AlphaFoldDB" id="A0A7Y4DQP5"/>
<reference evidence="1 2" key="1">
    <citation type="submission" date="2019-09" db="EMBL/GenBank/DDBJ databases">
        <title>Draft genome sequencing and comparative genomics of hatchery-associated Vibrios.</title>
        <authorList>
            <person name="Kehlet-Delgado H."/>
            <person name="Mueller R.S."/>
        </authorList>
    </citation>
    <scope>NUCLEOTIDE SEQUENCE [LARGE SCALE GENOMIC DNA]</scope>
    <source>
        <strain evidence="1 2">00-90-10</strain>
    </source>
</reference>
<comment type="caution">
    <text evidence="1">The sequence shown here is derived from an EMBL/GenBank/DDBJ whole genome shotgun (WGS) entry which is preliminary data.</text>
</comment>
<organism evidence="1 2">
    <name type="scientific">Vibrio chagasii</name>
    <dbReference type="NCBI Taxonomy" id="170679"/>
    <lineage>
        <taxon>Bacteria</taxon>
        <taxon>Pseudomonadati</taxon>
        <taxon>Pseudomonadota</taxon>
        <taxon>Gammaproteobacteria</taxon>
        <taxon>Vibrionales</taxon>
        <taxon>Vibrionaceae</taxon>
        <taxon>Vibrio</taxon>
    </lineage>
</organism>